<dbReference type="AlphaFoldDB" id="A0A3N4PUP6"/>
<comment type="caution">
    <text evidence="1">The sequence shown here is derived from an EMBL/GenBank/DDBJ whole genome shotgun (WGS) entry which is preliminary data.</text>
</comment>
<dbReference type="Proteomes" id="UP000278351">
    <property type="component" value="Unassembled WGS sequence"/>
</dbReference>
<gene>
    <name evidence="1" type="ORF">EGT74_12475</name>
</gene>
<evidence type="ECO:0000313" key="2">
    <source>
        <dbReference type="Proteomes" id="UP000278351"/>
    </source>
</evidence>
<dbReference type="EMBL" id="RPDH01000002">
    <property type="protein sequence ID" value="RPE07887.1"/>
    <property type="molecule type" value="Genomic_DNA"/>
</dbReference>
<evidence type="ECO:0000313" key="1">
    <source>
        <dbReference type="EMBL" id="RPE07887.1"/>
    </source>
</evidence>
<protein>
    <submittedName>
        <fullName evidence="1">IS256 family transposase</fullName>
    </submittedName>
</protein>
<proteinExistence type="predicted"/>
<keyword evidence="2" id="KW-1185">Reference proteome</keyword>
<reference evidence="1 2" key="1">
    <citation type="submission" date="2018-11" db="EMBL/GenBank/DDBJ databases">
        <title>Chitinophaga lutea sp.nov., isolate from arsenic contaminated soil.</title>
        <authorList>
            <person name="Zong Y."/>
        </authorList>
    </citation>
    <scope>NUCLEOTIDE SEQUENCE [LARGE SCALE GENOMIC DNA]</scope>
    <source>
        <strain evidence="1 2">ZY74</strain>
    </source>
</reference>
<sequence>TKSKGAFQSEDALMKLLFLVQENICAKWNKPVHNWNQTLAQLSFIIFGDRLKLNL</sequence>
<accession>A0A3N4PUP6</accession>
<organism evidence="1 2">
    <name type="scientific">Chitinophaga lutea</name>
    <dbReference type="NCBI Taxonomy" id="2488634"/>
    <lineage>
        <taxon>Bacteria</taxon>
        <taxon>Pseudomonadati</taxon>
        <taxon>Bacteroidota</taxon>
        <taxon>Chitinophagia</taxon>
        <taxon>Chitinophagales</taxon>
        <taxon>Chitinophagaceae</taxon>
        <taxon>Chitinophaga</taxon>
    </lineage>
</organism>
<name>A0A3N4PUP6_9BACT</name>
<feature type="non-terminal residue" evidence="1">
    <location>
        <position position="1"/>
    </location>
</feature>